<dbReference type="InterPro" id="IPR004360">
    <property type="entry name" value="Glyas_Fos-R_dOase_dom"/>
</dbReference>
<dbReference type="InterPro" id="IPR050383">
    <property type="entry name" value="GlyoxalaseI/FosfomycinResist"/>
</dbReference>
<dbReference type="InterPro" id="IPR018146">
    <property type="entry name" value="Glyoxalase_1_CS"/>
</dbReference>
<organism evidence="4 5">
    <name type="scientific">Aeromicrobium alkaliterrae</name>
    <dbReference type="NCBI Taxonomy" id="302168"/>
    <lineage>
        <taxon>Bacteria</taxon>
        <taxon>Bacillati</taxon>
        <taxon>Actinomycetota</taxon>
        <taxon>Actinomycetes</taxon>
        <taxon>Propionibacteriales</taxon>
        <taxon>Nocardioidaceae</taxon>
        <taxon>Aeromicrobium</taxon>
    </lineage>
</organism>
<evidence type="ECO:0000313" key="5">
    <source>
        <dbReference type="Proteomes" id="UP001501057"/>
    </source>
</evidence>
<sequence length="138" mass="15041">MPVTVNDFSHVRLTVSDIDVSRDFYDQVFGFDVAFELPDNPDEETKEQLAFLFGGVIYSFAGGLLGLRPVAPGQDKFDEDRAGLDHVSFAVPDRAALEQAVAVLDELGIAHEGIKDLGDMAILEFRDPDNIALELTAG</sequence>
<keyword evidence="2" id="KW-0472">Membrane</keyword>
<proteinExistence type="predicted"/>
<dbReference type="EMBL" id="BAAAME010000004">
    <property type="protein sequence ID" value="GAA1742070.1"/>
    <property type="molecule type" value="Genomic_DNA"/>
</dbReference>
<reference evidence="5" key="1">
    <citation type="journal article" date="2019" name="Int. J. Syst. Evol. Microbiol.">
        <title>The Global Catalogue of Microorganisms (GCM) 10K type strain sequencing project: providing services to taxonomists for standard genome sequencing and annotation.</title>
        <authorList>
            <consortium name="The Broad Institute Genomics Platform"/>
            <consortium name="The Broad Institute Genome Sequencing Center for Infectious Disease"/>
            <person name="Wu L."/>
            <person name="Ma J."/>
        </authorList>
    </citation>
    <scope>NUCLEOTIDE SEQUENCE [LARGE SCALE GENOMIC DNA]</scope>
    <source>
        <strain evidence="5">JCM 13518</strain>
    </source>
</reference>
<dbReference type="SUPFAM" id="SSF54593">
    <property type="entry name" value="Glyoxalase/Bleomycin resistance protein/Dihydroxybiphenyl dioxygenase"/>
    <property type="match status" value="1"/>
</dbReference>
<evidence type="ECO:0000259" key="3">
    <source>
        <dbReference type="PROSITE" id="PS51819"/>
    </source>
</evidence>
<dbReference type="PANTHER" id="PTHR21366:SF31">
    <property type="entry name" value="METALLOTHIOL TRANSFERASE FOSB"/>
    <property type="match status" value="1"/>
</dbReference>
<evidence type="ECO:0000313" key="4">
    <source>
        <dbReference type="EMBL" id="GAA1742070.1"/>
    </source>
</evidence>
<dbReference type="PROSITE" id="PS51819">
    <property type="entry name" value="VOC"/>
    <property type="match status" value="1"/>
</dbReference>
<gene>
    <name evidence="4" type="ORF">GCM10009710_22730</name>
</gene>
<dbReference type="Proteomes" id="UP001501057">
    <property type="component" value="Unassembled WGS sequence"/>
</dbReference>
<keyword evidence="1" id="KW-0479">Metal-binding</keyword>
<dbReference type="Gene3D" id="3.10.180.10">
    <property type="entry name" value="2,3-Dihydroxybiphenyl 1,2-Dioxygenase, domain 1"/>
    <property type="match status" value="1"/>
</dbReference>
<dbReference type="PANTHER" id="PTHR21366">
    <property type="entry name" value="GLYOXALASE FAMILY PROTEIN"/>
    <property type="match status" value="1"/>
</dbReference>
<keyword evidence="2" id="KW-1133">Transmembrane helix</keyword>
<comment type="caution">
    <text evidence="4">The sequence shown here is derived from an EMBL/GenBank/DDBJ whole genome shotgun (WGS) entry which is preliminary data.</text>
</comment>
<dbReference type="InterPro" id="IPR037523">
    <property type="entry name" value="VOC_core"/>
</dbReference>
<keyword evidence="5" id="KW-1185">Reference proteome</keyword>
<accession>A0ABP4W414</accession>
<protein>
    <submittedName>
        <fullName evidence="4">VOC family protein</fullName>
    </submittedName>
</protein>
<dbReference type="Pfam" id="PF00903">
    <property type="entry name" value="Glyoxalase"/>
    <property type="match status" value="1"/>
</dbReference>
<evidence type="ECO:0000256" key="1">
    <source>
        <dbReference type="ARBA" id="ARBA00022723"/>
    </source>
</evidence>
<feature type="transmembrane region" description="Helical" evidence="2">
    <location>
        <begin position="49"/>
        <end position="67"/>
    </location>
</feature>
<dbReference type="PROSITE" id="PS00934">
    <property type="entry name" value="GLYOXALASE_I_1"/>
    <property type="match status" value="1"/>
</dbReference>
<name>A0ABP4W414_9ACTN</name>
<feature type="domain" description="VOC" evidence="3">
    <location>
        <begin position="7"/>
        <end position="138"/>
    </location>
</feature>
<dbReference type="RefSeq" id="WP_344201502.1">
    <property type="nucleotide sequence ID" value="NZ_BAAAME010000004.1"/>
</dbReference>
<evidence type="ECO:0000256" key="2">
    <source>
        <dbReference type="SAM" id="Phobius"/>
    </source>
</evidence>
<dbReference type="InterPro" id="IPR029068">
    <property type="entry name" value="Glyas_Bleomycin-R_OHBP_Dase"/>
</dbReference>
<keyword evidence="2" id="KW-0812">Transmembrane</keyword>